<evidence type="ECO:0000313" key="6">
    <source>
        <dbReference type="EMBL" id="CAB1367367.1"/>
    </source>
</evidence>
<dbReference type="InterPro" id="IPR037171">
    <property type="entry name" value="NagB/RpiA_transferase-like"/>
</dbReference>
<gene>
    <name evidence="6" type="ORF">DENOEST_0195</name>
</gene>
<dbReference type="Gene3D" id="3.40.50.10420">
    <property type="entry name" value="NagB/RpiA/CoA transferase-like"/>
    <property type="match status" value="1"/>
</dbReference>
<dbReference type="SUPFAM" id="SSF100950">
    <property type="entry name" value="NagB/RpiA/CoA transferase-like"/>
    <property type="match status" value="1"/>
</dbReference>
<proteinExistence type="inferred from homology"/>
<dbReference type="GO" id="GO:0030272">
    <property type="term" value="F:5-formyltetrahydrofolate cyclo-ligase activity"/>
    <property type="evidence" value="ECO:0007669"/>
    <property type="project" value="UniProtKB-EC"/>
</dbReference>
<dbReference type="GO" id="GO:0005524">
    <property type="term" value="F:ATP binding"/>
    <property type="evidence" value="ECO:0007669"/>
    <property type="project" value="UniProtKB-KW"/>
</dbReference>
<dbReference type="PIRSF" id="PIRSF006806">
    <property type="entry name" value="FTHF_cligase"/>
    <property type="match status" value="1"/>
</dbReference>
<feature type="binding site" evidence="4">
    <location>
        <position position="66"/>
    </location>
    <ligand>
        <name>substrate</name>
    </ligand>
</feature>
<dbReference type="AlphaFoldDB" id="A0A6S6XTV6"/>
<evidence type="ECO:0000256" key="5">
    <source>
        <dbReference type="RuleBase" id="RU361279"/>
    </source>
</evidence>
<dbReference type="PANTHER" id="PTHR23407:SF1">
    <property type="entry name" value="5-FORMYLTETRAHYDROFOLATE CYCLO-LIGASE"/>
    <property type="match status" value="1"/>
</dbReference>
<keyword evidence="7" id="KW-1185">Reference proteome</keyword>
<keyword evidence="5" id="KW-0460">Magnesium</keyword>
<dbReference type="InterPro" id="IPR024185">
    <property type="entry name" value="FTHF_cligase-like_sf"/>
</dbReference>
<comment type="similarity">
    <text evidence="1 5">Belongs to the 5-formyltetrahydrofolate cyclo-ligase family.</text>
</comment>
<dbReference type="Pfam" id="PF01812">
    <property type="entry name" value="5-FTHF_cyc-lig"/>
    <property type="match status" value="1"/>
</dbReference>
<keyword evidence="5" id="KW-0479">Metal-binding</keyword>
<dbReference type="RefSeq" id="WP_145770144.1">
    <property type="nucleotide sequence ID" value="NZ_LR778301.1"/>
</dbReference>
<name>A0A6S6XTV6_9PROT</name>
<dbReference type="PANTHER" id="PTHR23407">
    <property type="entry name" value="ATPASE INHIBITOR/5-FORMYLTETRAHYDROFOLATE CYCLO-LIGASE"/>
    <property type="match status" value="1"/>
</dbReference>
<dbReference type="OrthoDB" id="9801938at2"/>
<comment type="catalytic activity">
    <reaction evidence="5">
        <text>(6S)-5-formyl-5,6,7,8-tetrahydrofolate + ATP = (6R)-5,10-methenyltetrahydrofolate + ADP + phosphate</text>
        <dbReference type="Rhea" id="RHEA:10488"/>
        <dbReference type="ChEBI" id="CHEBI:30616"/>
        <dbReference type="ChEBI" id="CHEBI:43474"/>
        <dbReference type="ChEBI" id="CHEBI:57455"/>
        <dbReference type="ChEBI" id="CHEBI:57457"/>
        <dbReference type="ChEBI" id="CHEBI:456216"/>
        <dbReference type="EC" id="6.3.3.2"/>
    </reaction>
</comment>
<evidence type="ECO:0000256" key="2">
    <source>
        <dbReference type="ARBA" id="ARBA00022741"/>
    </source>
</evidence>
<dbReference type="GO" id="GO:0046872">
    <property type="term" value="F:metal ion binding"/>
    <property type="evidence" value="ECO:0007669"/>
    <property type="project" value="UniProtKB-KW"/>
</dbReference>
<dbReference type="NCBIfam" id="TIGR02727">
    <property type="entry name" value="MTHFS_bact"/>
    <property type="match status" value="1"/>
</dbReference>
<reference evidence="6 7" key="1">
    <citation type="submission" date="2020-03" db="EMBL/GenBank/DDBJ databases">
        <authorList>
            <consortium name="Genoscope - CEA"/>
            <person name="William W."/>
        </authorList>
    </citation>
    <scope>NUCLEOTIDE SEQUENCE [LARGE SCALE GENOMIC DNA]</scope>
    <source>
        <strain evidence="7">DSM 16959</strain>
    </source>
</reference>
<keyword evidence="2 5" id="KW-0547">Nucleotide-binding</keyword>
<accession>A0A6S6XTV6</accession>
<dbReference type="InterPro" id="IPR002698">
    <property type="entry name" value="FTHF_cligase"/>
</dbReference>
<evidence type="ECO:0000256" key="4">
    <source>
        <dbReference type="PIRSR" id="PIRSR006806-1"/>
    </source>
</evidence>
<sequence>MATPTENSGQNASFRARLRRERIALREGMAPEARAQASAVIEAHLKELLLPRLPGVIAFCWPIRSEFDARSLLRHFLLDRGWTACIPVVEQVDRPMVFRVWSPDGAMARDVHGIPIPAAGPCCHPDVILLPLVAFDGRGYRLGYGGGYFDRTLAVLNPRPWTIGVGYELGRVDTIRPEPHDVPLDFCVTEAGVSTPNR</sequence>
<organism evidence="6 7">
    <name type="scientific">Denitratisoma oestradiolicum</name>
    <dbReference type="NCBI Taxonomy" id="311182"/>
    <lineage>
        <taxon>Bacteria</taxon>
        <taxon>Pseudomonadati</taxon>
        <taxon>Pseudomonadota</taxon>
        <taxon>Betaproteobacteria</taxon>
        <taxon>Nitrosomonadales</taxon>
        <taxon>Sterolibacteriaceae</taxon>
        <taxon>Denitratisoma</taxon>
    </lineage>
</organism>
<dbReference type="GO" id="GO:0035999">
    <property type="term" value="P:tetrahydrofolate interconversion"/>
    <property type="evidence" value="ECO:0007669"/>
    <property type="project" value="TreeGrafter"/>
</dbReference>
<dbReference type="Proteomes" id="UP000515733">
    <property type="component" value="Chromosome"/>
</dbReference>
<comment type="cofactor">
    <cofactor evidence="5">
        <name>Mg(2+)</name>
        <dbReference type="ChEBI" id="CHEBI:18420"/>
    </cofactor>
</comment>
<dbReference type="EMBL" id="LR778301">
    <property type="protein sequence ID" value="CAB1367367.1"/>
    <property type="molecule type" value="Genomic_DNA"/>
</dbReference>
<keyword evidence="6" id="KW-0436">Ligase</keyword>
<evidence type="ECO:0000313" key="7">
    <source>
        <dbReference type="Proteomes" id="UP000515733"/>
    </source>
</evidence>
<dbReference type="KEGG" id="doe:DENOEST_0195"/>
<dbReference type="EC" id="6.3.3.2" evidence="5"/>
<evidence type="ECO:0000256" key="3">
    <source>
        <dbReference type="ARBA" id="ARBA00022840"/>
    </source>
</evidence>
<evidence type="ECO:0000256" key="1">
    <source>
        <dbReference type="ARBA" id="ARBA00010638"/>
    </source>
</evidence>
<keyword evidence="3 5" id="KW-0067">ATP-binding</keyword>
<dbReference type="GO" id="GO:0009396">
    <property type="term" value="P:folic acid-containing compound biosynthetic process"/>
    <property type="evidence" value="ECO:0007669"/>
    <property type="project" value="TreeGrafter"/>
</dbReference>
<protein>
    <recommendedName>
        <fullName evidence="5">5-formyltetrahydrofolate cyclo-ligase</fullName>
        <ecNumber evidence="5">6.3.3.2</ecNumber>
    </recommendedName>
</protein>